<protein>
    <recommendedName>
        <fullName evidence="2">peptidylprolyl isomerase</fullName>
        <ecNumber evidence="2">5.2.1.8</ecNumber>
    </recommendedName>
</protein>
<reference evidence="11" key="1">
    <citation type="journal article" date="2015" name="PLoS Genet.">
        <title>Genome Sequence and Transcriptome Analyses of Chrysochromulina tobin: Metabolic Tools for Enhanced Algal Fitness in the Prominent Order Prymnesiales (Haptophyceae).</title>
        <authorList>
            <person name="Hovde B.T."/>
            <person name="Deodato C.R."/>
            <person name="Hunsperger H.M."/>
            <person name="Ryken S.A."/>
            <person name="Yost W."/>
            <person name="Jha R.K."/>
            <person name="Patterson J."/>
            <person name="Monnat R.J. Jr."/>
            <person name="Barlow S.B."/>
            <person name="Starkenburg S.R."/>
            <person name="Cattolico R.A."/>
        </authorList>
    </citation>
    <scope>NUCLEOTIDE SEQUENCE</scope>
    <source>
        <strain evidence="11">CCMP291</strain>
    </source>
</reference>
<accession>A0A0M0JNZ1</accession>
<dbReference type="SUPFAM" id="SSF48452">
    <property type="entry name" value="TPR-like"/>
    <property type="match status" value="1"/>
</dbReference>
<evidence type="ECO:0000256" key="8">
    <source>
        <dbReference type="SAM" id="MobiDB-lite"/>
    </source>
</evidence>
<dbReference type="PROSITE" id="PS50072">
    <property type="entry name" value="CSA_PPIASE_2"/>
    <property type="match status" value="1"/>
</dbReference>
<feature type="compositionally biased region" description="Basic and acidic residues" evidence="8">
    <location>
        <begin position="9"/>
        <end position="32"/>
    </location>
</feature>
<dbReference type="OrthoDB" id="10064525at2759"/>
<dbReference type="SMART" id="SM00248">
    <property type="entry name" value="ANK"/>
    <property type="match status" value="12"/>
</dbReference>
<dbReference type="PROSITE" id="PS50088">
    <property type="entry name" value="ANK_REPEAT"/>
    <property type="match status" value="9"/>
</dbReference>
<feature type="repeat" description="ANK" evidence="7">
    <location>
        <begin position="718"/>
        <end position="750"/>
    </location>
</feature>
<evidence type="ECO:0000313" key="11">
    <source>
        <dbReference type="Proteomes" id="UP000037460"/>
    </source>
</evidence>
<comment type="catalytic activity">
    <reaction evidence="1">
        <text>[protein]-peptidylproline (omega=180) = [protein]-peptidylproline (omega=0)</text>
        <dbReference type="Rhea" id="RHEA:16237"/>
        <dbReference type="Rhea" id="RHEA-COMP:10747"/>
        <dbReference type="Rhea" id="RHEA-COMP:10748"/>
        <dbReference type="ChEBI" id="CHEBI:83833"/>
        <dbReference type="ChEBI" id="CHEBI:83834"/>
        <dbReference type="EC" id="5.2.1.8"/>
    </reaction>
</comment>
<dbReference type="Proteomes" id="UP000037460">
    <property type="component" value="Unassembled WGS sequence"/>
</dbReference>
<name>A0A0M0JNZ1_9EUKA</name>
<dbReference type="GO" id="GO:0003755">
    <property type="term" value="F:peptidyl-prolyl cis-trans isomerase activity"/>
    <property type="evidence" value="ECO:0007669"/>
    <property type="project" value="UniProtKB-KW"/>
</dbReference>
<evidence type="ECO:0000256" key="1">
    <source>
        <dbReference type="ARBA" id="ARBA00000971"/>
    </source>
</evidence>
<feature type="repeat" description="ANK" evidence="7">
    <location>
        <begin position="884"/>
        <end position="916"/>
    </location>
</feature>
<dbReference type="EMBL" id="JWZX01002585">
    <property type="protein sequence ID" value="KOO28321.1"/>
    <property type="molecule type" value="Genomic_DNA"/>
</dbReference>
<organism evidence="10 11">
    <name type="scientific">Chrysochromulina tobinii</name>
    <dbReference type="NCBI Taxonomy" id="1460289"/>
    <lineage>
        <taxon>Eukaryota</taxon>
        <taxon>Haptista</taxon>
        <taxon>Haptophyta</taxon>
        <taxon>Prymnesiophyceae</taxon>
        <taxon>Prymnesiales</taxon>
        <taxon>Chrysochromulinaceae</taxon>
        <taxon>Chrysochromulina</taxon>
    </lineage>
</organism>
<dbReference type="SUPFAM" id="SSF48403">
    <property type="entry name" value="Ankyrin repeat"/>
    <property type="match status" value="1"/>
</dbReference>
<dbReference type="InterPro" id="IPR029000">
    <property type="entry name" value="Cyclophilin-like_dom_sf"/>
</dbReference>
<dbReference type="FunFam" id="2.40.100.10:FF:000025">
    <property type="entry name" value="Peptidyl-prolyl cis-trans isomerase CYP19-2"/>
    <property type="match status" value="1"/>
</dbReference>
<dbReference type="AlphaFoldDB" id="A0A0M0JNZ1"/>
<dbReference type="PRINTS" id="PR00153">
    <property type="entry name" value="CSAPPISMRASE"/>
</dbReference>
<feature type="repeat" description="ANK" evidence="7">
    <location>
        <begin position="818"/>
        <end position="850"/>
    </location>
</feature>
<evidence type="ECO:0000256" key="4">
    <source>
        <dbReference type="ARBA" id="ARBA00023043"/>
    </source>
</evidence>
<feature type="repeat" description="ANK" evidence="7">
    <location>
        <begin position="677"/>
        <end position="710"/>
    </location>
</feature>
<evidence type="ECO:0000256" key="3">
    <source>
        <dbReference type="ARBA" id="ARBA00022737"/>
    </source>
</evidence>
<feature type="repeat" description="ANK" evidence="7">
    <location>
        <begin position="785"/>
        <end position="817"/>
    </location>
</feature>
<dbReference type="SMART" id="SM00028">
    <property type="entry name" value="TPR"/>
    <property type="match status" value="3"/>
</dbReference>
<dbReference type="Gene3D" id="1.25.40.20">
    <property type="entry name" value="Ankyrin repeat-containing domain"/>
    <property type="match status" value="4"/>
</dbReference>
<dbReference type="InterPro" id="IPR011990">
    <property type="entry name" value="TPR-like_helical_dom_sf"/>
</dbReference>
<dbReference type="Pfam" id="PF12796">
    <property type="entry name" value="Ank_2"/>
    <property type="match status" value="3"/>
</dbReference>
<dbReference type="InterPro" id="IPR002110">
    <property type="entry name" value="Ankyrin_rpt"/>
</dbReference>
<evidence type="ECO:0000256" key="5">
    <source>
        <dbReference type="ARBA" id="ARBA00023110"/>
    </source>
</evidence>
<dbReference type="Pfam" id="PF00023">
    <property type="entry name" value="Ank"/>
    <property type="match status" value="2"/>
</dbReference>
<dbReference type="Pfam" id="PF00160">
    <property type="entry name" value="Pro_isomerase"/>
    <property type="match status" value="1"/>
</dbReference>
<dbReference type="PANTHER" id="PTHR24198">
    <property type="entry name" value="ANKYRIN REPEAT AND PROTEIN KINASE DOMAIN-CONTAINING PROTEIN"/>
    <property type="match status" value="1"/>
</dbReference>
<dbReference type="Gene3D" id="1.25.40.10">
    <property type="entry name" value="Tetratricopeptide repeat domain"/>
    <property type="match status" value="1"/>
</dbReference>
<keyword evidence="5" id="KW-0697">Rotamase</keyword>
<gene>
    <name evidence="10" type="ORF">Ctob_008386</name>
</gene>
<evidence type="ECO:0000256" key="2">
    <source>
        <dbReference type="ARBA" id="ARBA00013194"/>
    </source>
</evidence>
<feature type="domain" description="PPIase cyclophilin-type" evidence="9">
    <location>
        <begin position="348"/>
        <end position="515"/>
    </location>
</feature>
<dbReference type="InterPro" id="IPR002130">
    <property type="entry name" value="Cyclophilin-type_PPIase_dom"/>
</dbReference>
<dbReference type="PANTHER" id="PTHR24198:SF165">
    <property type="entry name" value="ANKYRIN REPEAT-CONTAINING PROTEIN-RELATED"/>
    <property type="match status" value="1"/>
</dbReference>
<keyword evidence="4 7" id="KW-0040">ANK repeat</keyword>
<evidence type="ECO:0000259" key="9">
    <source>
        <dbReference type="PROSITE" id="PS50072"/>
    </source>
</evidence>
<feature type="repeat" description="ANK" evidence="7">
    <location>
        <begin position="931"/>
        <end position="963"/>
    </location>
</feature>
<keyword evidence="6 10" id="KW-0413">Isomerase</keyword>
<evidence type="ECO:0000256" key="6">
    <source>
        <dbReference type="ARBA" id="ARBA00023235"/>
    </source>
</evidence>
<dbReference type="SUPFAM" id="SSF50891">
    <property type="entry name" value="Cyclophilin-like"/>
    <property type="match status" value="1"/>
</dbReference>
<feature type="repeat" description="ANK" evidence="7">
    <location>
        <begin position="615"/>
        <end position="643"/>
    </location>
</feature>
<dbReference type="InterPro" id="IPR019734">
    <property type="entry name" value="TPR_rpt"/>
</dbReference>
<evidence type="ECO:0000256" key="7">
    <source>
        <dbReference type="PROSITE-ProRule" id="PRU00023"/>
    </source>
</evidence>
<dbReference type="InterPro" id="IPR036770">
    <property type="entry name" value="Ankyrin_rpt-contain_sf"/>
</dbReference>
<evidence type="ECO:0000313" key="10">
    <source>
        <dbReference type="EMBL" id="KOO28321.1"/>
    </source>
</evidence>
<keyword evidence="11" id="KW-1185">Reference proteome</keyword>
<dbReference type="EC" id="5.2.1.8" evidence="2"/>
<feature type="repeat" description="ANK" evidence="7">
    <location>
        <begin position="751"/>
        <end position="783"/>
    </location>
</feature>
<sequence>MPDAAFDEDGLRERASVAQSDARRREKERASRDAYRIHQDALRAAFAAGELTMAEYAKQGREAGIAASEIGAALMERAAAEKRMEQKVEKAKSDAIQADETGKPSELAAALSAKAQGLECLRRNEHADAAEAFSDAASLAEGVAAHTSCTAQSDEALKLRVACLLNEALCRLKLEEWATVEGVCSSVLALDASSAKALYRRGAARLKLSQPAAAVEDLSAAATLTPADRDVRKLLAEAMALAPAAPPPLPPPPAADTLEVGGAITDAVDGNAAAPAPTAAVAGPLPAYVPASAGFHGFRAGYHFKFGAEGLGYYLDASAPVTCLMAPASLPMPPKLRVPDVTKRTHCYLELSIEGRDAGRLTLQLFDDLVPKTTANFRALLRGTAPAPDGSRPAYRYQGSPFHRVAKGFIVQGGDVVAGDGTGSVSGLEGGELFEDESFAIPHARPGVLSMANQGANTNGCQFFLTLAAVSVCDGKHVAFGRLVAGWALLRRIENLSIDKDDRPLERVIIRACGELSADEASRFDRTNEDVNGISGPLDMAGEALLKAASEGDLPLMRNLLSRGVNVDAFGCVTAPVLPSPTGVAILPASAAERGASAPAPTDAAEEQETIECAALTVAARMGDVDMLTGLLGAGADADLVDSSGRVALHWAVLSGHAPCVDALLAGGAQVAARDATGKIPLHLAAMYGRLDCLRRILAQYGDEQKASAANDVDAEASGLTALHLAAAGDHAGCISELLGAGASLDQKAAAELTPLHIAAGQGALMALSTLLAARADVGIAGERSGRTPLHTACEHARAMAVGALLAARADVAIQDAKGSSPLHWACKAGSYEAVACLLGARAQPDELTRLGSSAVHLACEASSPQCVALLLRAKAAADACGEHGIRPLHAACAVGSVECLQLLLSQRADPHAPLRVEGHTSISTNLNESHEKFPLYLAAEKGHTAIVSILLAAKADIDALAVTVTELTTTKTSPLWAARRADHDAVAELLVAAGASEHAELIHNETGHVV</sequence>
<feature type="repeat" description="ANK" evidence="7">
    <location>
        <begin position="644"/>
        <end position="676"/>
    </location>
</feature>
<feature type="region of interest" description="Disordered" evidence="8">
    <location>
        <begin position="1"/>
        <end position="32"/>
    </location>
</feature>
<keyword evidence="3" id="KW-0677">Repeat</keyword>
<comment type="caution">
    <text evidence="10">The sequence shown here is derived from an EMBL/GenBank/DDBJ whole genome shotgun (WGS) entry which is preliminary data.</text>
</comment>
<dbReference type="Gene3D" id="2.40.100.10">
    <property type="entry name" value="Cyclophilin-like"/>
    <property type="match status" value="1"/>
</dbReference>
<proteinExistence type="predicted"/>
<dbReference type="PROSITE" id="PS50297">
    <property type="entry name" value="ANK_REP_REGION"/>
    <property type="match status" value="7"/>
</dbReference>